<reference evidence="5 6" key="1">
    <citation type="submission" date="2020-04" db="EMBL/GenBank/DDBJ databases">
        <title>Draft genome of Leeia sp. IMCC25680.</title>
        <authorList>
            <person name="Song J."/>
            <person name="Cho J.-C."/>
        </authorList>
    </citation>
    <scope>NUCLEOTIDE SEQUENCE [LARGE SCALE GENOMIC DNA]</scope>
    <source>
        <strain evidence="5 6">IMCC25680</strain>
    </source>
</reference>
<dbReference type="RefSeq" id="WP_168877934.1">
    <property type="nucleotide sequence ID" value="NZ_JABAIM010000003.1"/>
</dbReference>
<keyword evidence="1" id="KW-0597">Phosphoprotein</keyword>
<dbReference type="PROSITE" id="PS50110">
    <property type="entry name" value="RESPONSE_REGULATORY"/>
    <property type="match status" value="1"/>
</dbReference>
<dbReference type="PANTHER" id="PTHR45228">
    <property type="entry name" value="CYCLIC DI-GMP PHOSPHODIESTERASE TM_0186-RELATED"/>
    <property type="match status" value="1"/>
</dbReference>
<dbReference type="Gene3D" id="3.40.50.2300">
    <property type="match status" value="1"/>
</dbReference>
<keyword evidence="2" id="KW-0175">Coiled coil</keyword>
<evidence type="ECO:0000313" key="6">
    <source>
        <dbReference type="Proteomes" id="UP000587991"/>
    </source>
</evidence>
<dbReference type="InterPro" id="IPR003607">
    <property type="entry name" value="HD/PDEase_dom"/>
</dbReference>
<dbReference type="PROSITE" id="PS51832">
    <property type="entry name" value="HD_GYP"/>
    <property type="match status" value="1"/>
</dbReference>
<dbReference type="GO" id="GO:0008081">
    <property type="term" value="F:phosphoric diester hydrolase activity"/>
    <property type="evidence" value="ECO:0007669"/>
    <property type="project" value="UniProtKB-ARBA"/>
</dbReference>
<dbReference type="InterPro" id="IPR011006">
    <property type="entry name" value="CheY-like_superfamily"/>
</dbReference>
<keyword evidence="6" id="KW-1185">Reference proteome</keyword>
<evidence type="ECO:0000256" key="1">
    <source>
        <dbReference type="PROSITE-ProRule" id="PRU00169"/>
    </source>
</evidence>
<sequence length="445" mass="49264">METLADTNNDTAGAQADRQPVLLFVDDEVNILSSLRRLFRPQGYQVLTAESAAMALEILQAEPVDLVVSDMRMPGMNGAEFLAQVRQRWPEIPRILLTGYAELGATIQAINDGGIYRYVAKPWDDNDIALTVAGALEKRQLERDKARLEALTRTQNDELKQLNSNLEVTVQARTEELRQTVLFLENAQDRLKKNIFTMLKVFSNLLELRGGNIGSGNRVGELARRVARKLGQSDQLAQELMVAGLLHDIGKIGLPDEILAKPFDQLTPDERNLYARHPEKGQMALMPIEQMAAAGKLIRHQHERYDGKGFPDGLAGEQIPLGGRILMLVVDFEALLSGSLIGHVLKSEDALQFLRKYSKSRYDPAVLQAFEAVLAEPDALLVGGTQRVDLANLKPGMKLAEDLRTPDGVLLLSHDHVLTAAQIQQIQRFAHTEGKAFPVVVYTGS</sequence>
<accession>A0A847RYP9</accession>
<evidence type="ECO:0000259" key="4">
    <source>
        <dbReference type="PROSITE" id="PS51832"/>
    </source>
</evidence>
<dbReference type="Pfam" id="PF13487">
    <property type="entry name" value="HD_5"/>
    <property type="match status" value="1"/>
</dbReference>
<protein>
    <submittedName>
        <fullName evidence="5">Response regulator</fullName>
    </submittedName>
</protein>
<feature type="domain" description="HD-GYP" evidence="4">
    <location>
        <begin position="191"/>
        <end position="386"/>
    </location>
</feature>
<proteinExistence type="predicted"/>
<dbReference type="SMART" id="SM00448">
    <property type="entry name" value="REC"/>
    <property type="match status" value="1"/>
</dbReference>
<dbReference type="InterPro" id="IPR052020">
    <property type="entry name" value="Cyclic_di-GMP/3'3'-cGAMP_PDE"/>
</dbReference>
<organism evidence="5 6">
    <name type="scientific">Leeia aquatica</name>
    <dbReference type="NCBI Taxonomy" id="2725557"/>
    <lineage>
        <taxon>Bacteria</taxon>
        <taxon>Pseudomonadati</taxon>
        <taxon>Pseudomonadota</taxon>
        <taxon>Betaproteobacteria</taxon>
        <taxon>Neisseriales</taxon>
        <taxon>Leeiaceae</taxon>
        <taxon>Leeia</taxon>
    </lineage>
</organism>
<dbReference type="PANTHER" id="PTHR45228:SF8">
    <property type="entry name" value="TWO-COMPONENT RESPONSE REGULATOR-RELATED"/>
    <property type="match status" value="1"/>
</dbReference>
<evidence type="ECO:0000313" key="5">
    <source>
        <dbReference type="EMBL" id="NLR76270.1"/>
    </source>
</evidence>
<comment type="caution">
    <text evidence="5">The sequence shown here is derived from an EMBL/GenBank/DDBJ whole genome shotgun (WGS) entry which is preliminary data.</text>
</comment>
<dbReference type="Pfam" id="PF00072">
    <property type="entry name" value="Response_reg"/>
    <property type="match status" value="1"/>
</dbReference>
<dbReference type="Gene3D" id="1.10.3210.10">
    <property type="entry name" value="Hypothetical protein af1432"/>
    <property type="match status" value="1"/>
</dbReference>
<evidence type="ECO:0000256" key="2">
    <source>
        <dbReference type="SAM" id="Coils"/>
    </source>
</evidence>
<feature type="coiled-coil region" evidence="2">
    <location>
        <begin position="138"/>
        <end position="194"/>
    </location>
</feature>
<dbReference type="CDD" id="cd00077">
    <property type="entry name" value="HDc"/>
    <property type="match status" value="1"/>
</dbReference>
<dbReference type="SUPFAM" id="SSF109604">
    <property type="entry name" value="HD-domain/PDEase-like"/>
    <property type="match status" value="1"/>
</dbReference>
<dbReference type="InterPro" id="IPR001789">
    <property type="entry name" value="Sig_transdc_resp-reg_receiver"/>
</dbReference>
<gene>
    <name evidence="5" type="ORF">HF682_13980</name>
</gene>
<dbReference type="EMBL" id="JABAIM010000003">
    <property type="protein sequence ID" value="NLR76270.1"/>
    <property type="molecule type" value="Genomic_DNA"/>
</dbReference>
<feature type="domain" description="Response regulatory" evidence="3">
    <location>
        <begin position="21"/>
        <end position="136"/>
    </location>
</feature>
<dbReference type="AlphaFoldDB" id="A0A847RYP9"/>
<dbReference type="CDD" id="cd17569">
    <property type="entry name" value="REC_HupR-like"/>
    <property type="match status" value="1"/>
</dbReference>
<dbReference type="Proteomes" id="UP000587991">
    <property type="component" value="Unassembled WGS sequence"/>
</dbReference>
<name>A0A847RYP9_9NEIS</name>
<evidence type="ECO:0000259" key="3">
    <source>
        <dbReference type="PROSITE" id="PS50110"/>
    </source>
</evidence>
<feature type="modified residue" description="4-aspartylphosphate" evidence="1">
    <location>
        <position position="70"/>
    </location>
</feature>
<dbReference type="InterPro" id="IPR037522">
    <property type="entry name" value="HD_GYP_dom"/>
</dbReference>
<dbReference type="GO" id="GO:0000160">
    <property type="term" value="P:phosphorelay signal transduction system"/>
    <property type="evidence" value="ECO:0007669"/>
    <property type="project" value="InterPro"/>
</dbReference>
<dbReference type="SUPFAM" id="SSF52172">
    <property type="entry name" value="CheY-like"/>
    <property type="match status" value="1"/>
</dbReference>